<dbReference type="AlphaFoldDB" id="A0A8J5LR75"/>
<dbReference type="InterPro" id="IPR037176">
    <property type="entry name" value="Osmotin/thaumatin-like_sf"/>
</dbReference>
<name>A0A8J5LR75_ZINOF</name>
<reference evidence="3 4" key="1">
    <citation type="submission" date="2020-08" db="EMBL/GenBank/DDBJ databases">
        <title>Plant Genome Project.</title>
        <authorList>
            <person name="Zhang R.-G."/>
        </authorList>
    </citation>
    <scope>NUCLEOTIDE SEQUENCE [LARGE SCALE GENOMIC DNA]</scope>
    <source>
        <tissue evidence="3">Rhizome</tissue>
    </source>
</reference>
<feature type="region of interest" description="Disordered" evidence="2">
    <location>
        <begin position="110"/>
        <end position="151"/>
    </location>
</feature>
<keyword evidence="1" id="KW-1015">Disulfide bond</keyword>
<feature type="compositionally biased region" description="Low complexity" evidence="2">
    <location>
        <begin position="114"/>
        <end position="139"/>
    </location>
</feature>
<dbReference type="PIRSF" id="PIRSF002703">
    <property type="entry name" value="Thaumatin"/>
    <property type="match status" value="1"/>
</dbReference>
<dbReference type="Proteomes" id="UP000734854">
    <property type="component" value="Unassembled WGS sequence"/>
</dbReference>
<protein>
    <recommendedName>
        <fullName evidence="5">Thaumatin-like protein</fullName>
    </recommendedName>
</protein>
<gene>
    <name evidence="3" type="ORF">ZIOFF_000111</name>
</gene>
<evidence type="ECO:0000313" key="4">
    <source>
        <dbReference type="Proteomes" id="UP000734854"/>
    </source>
</evidence>
<feature type="disulfide bond" evidence="1">
    <location>
        <begin position="164"/>
        <end position="174"/>
    </location>
</feature>
<dbReference type="SMART" id="SM00205">
    <property type="entry name" value="THN"/>
    <property type="match status" value="1"/>
</dbReference>
<keyword evidence="4" id="KW-1185">Reference proteome</keyword>
<dbReference type="Pfam" id="PF00314">
    <property type="entry name" value="Thaumatin"/>
    <property type="match status" value="1"/>
</dbReference>
<dbReference type="SUPFAM" id="SSF49870">
    <property type="entry name" value="Osmotin, thaumatin-like protein"/>
    <property type="match status" value="1"/>
</dbReference>
<dbReference type="PRINTS" id="PR00347">
    <property type="entry name" value="THAUMATIN"/>
</dbReference>
<dbReference type="EMBL" id="JACMSC010000001">
    <property type="protein sequence ID" value="KAG6535154.1"/>
    <property type="molecule type" value="Genomic_DNA"/>
</dbReference>
<dbReference type="PANTHER" id="PTHR31048">
    <property type="entry name" value="OS03G0233200 PROTEIN"/>
    <property type="match status" value="1"/>
</dbReference>
<dbReference type="Gene3D" id="2.60.110.10">
    <property type="entry name" value="Thaumatin"/>
    <property type="match status" value="1"/>
</dbReference>
<comment type="caution">
    <text evidence="3">The sequence shown here is derived from an EMBL/GenBank/DDBJ whole genome shotgun (WGS) entry which is preliminary data.</text>
</comment>
<dbReference type="PROSITE" id="PS51367">
    <property type="entry name" value="THAUMATIN_2"/>
    <property type="match status" value="1"/>
</dbReference>
<proteinExistence type="predicted"/>
<evidence type="ECO:0008006" key="5">
    <source>
        <dbReference type="Google" id="ProtNLM"/>
    </source>
</evidence>
<evidence type="ECO:0000256" key="2">
    <source>
        <dbReference type="SAM" id="MobiDB-lite"/>
    </source>
</evidence>
<evidence type="ECO:0000256" key="1">
    <source>
        <dbReference type="PIRSR" id="PIRSR002703-1"/>
    </source>
</evidence>
<sequence length="196" mass="20520">MSSLLDLQQLSLSVSSSSSSSSLSPLINAATFQIFNNCPFIVWAAWASTGPRTGGGNQLSRGQSWTINVDAGTTGDRIWARTGCSFDSSGRGSFQTGDCGGMLQCQDFGQLHKPSPSSPSTSSTTWTSSASPSRTATTWEWTSAPPQAGAEGSVAPPTYIVGECPKQLKVPGGCNHPCTVFRTLQYAAVLRCSANL</sequence>
<evidence type="ECO:0000313" key="3">
    <source>
        <dbReference type="EMBL" id="KAG6535154.1"/>
    </source>
</evidence>
<organism evidence="3 4">
    <name type="scientific">Zingiber officinale</name>
    <name type="common">Ginger</name>
    <name type="synonym">Amomum zingiber</name>
    <dbReference type="NCBI Taxonomy" id="94328"/>
    <lineage>
        <taxon>Eukaryota</taxon>
        <taxon>Viridiplantae</taxon>
        <taxon>Streptophyta</taxon>
        <taxon>Embryophyta</taxon>
        <taxon>Tracheophyta</taxon>
        <taxon>Spermatophyta</taxon>
        <taxon>Magnoliopsida</taxon>
        <taxon>Liliopsida</taxon>
        <taxon>Zingiberales</taxon>
        <taxon>Zingiberaceae</taxon>
        <taxon>Zingiber</taxon>
    </lineage>
</organism>
<feature type="disulfide bond" evidence="1">
    <location>
        <begin position="99"/>
        <end position="105"/>
    </location>
</feature>
<dbReference type="InterPro" id="IPR001938">
    <property type="entry name" value="Thaumatin"/>
</dbReference>
<accession>A0A8J5LR75</accession>